<evidence type="ECO:0000256" key="2">
    <source>
        <dbReference type="ARBA" id="ARBA00022517"/>
    </source>
</evidence>
<dbReference type="InterPro" id="IPR027417">
    <property type="entry name" value="P-loop_NTPase"/>
</dbReference>
<keyword evidence="7 10" id="KW-0862">Zinc</keyword>
<dbReference type="Proteomes" id="UP000831495">
    <property type="component" value="Chromosome"/>
</dbReference>
<proteinExistence type="inferred from homology"/>
<evidence type="ECO:0000256" key="7">
    <source>
        <dbReference type="ARBA" id="ARBA00022833"/>
    </source>
</evidence>
<feature type="domain" description="EngC GTPase" evidence="11">
    <location>
        <begin position="68"/>
        <end position="212"/>
    </location>
</feature>
<evidence type="ECO:0000256" key="5">
    <source>
        <dbReference type="ARBA" id="ARBA00022741"/>
    </source>
</evidence>
<keyword evidence="8 10" id="KW-0694">RNA-binding</keyword>
<accession>A0ABY4P7M8</accession>
<dbReference type="RefSeq" id="WP_249513885.1">
    <property type="nucleotide sequence ID" value="NZ_CP093366.1"/>
</dbReference>
<keyword evidence="2 10" id="KW-0690">Ribosome biogenesis</keyword>
<dbReference type="CDD" id="cd04466">
    <property type="entry name" value="S1_YloQ_GTPase"/>
    <property type="match status" value="1"/>
</dbReference>
<evidence type="ECO:0000259" key="11">
    <source>
        <dbReference type="PROSITE" id="PS50936"/>
    </source>
</evidence>
<evidence type="ECO:0000313" key="13">
    <source>
        <dbReference type="EMBL" id="UQS81615.1"/>
    </source>
</evidence>
<dbReference type="EC" id="3.6.1.-" evidence="10"/>
<comment type="function">
    <text evidence="10">One of several proteins that assist in the late maturation steps of the functional core of the 30S ribosomal subunit. Helps release RbfA from mature subunits. May play a role in the assembly of ribosomal proteins into the subunit. Circularly permuted GTPase that catalyzes slow GTP hydrolysis, GTPase activity is stimulated by the 30S ribosomal subunit.</text>
</comment>
<name>A0ABY4P7M8_9LACO</name>
<dbReference type="Gene3D" id="2.40.50.140">
    <property type="entry name" value="Nucleic acid-binding proteins"/>
    <property type="match status" value="1"/>
</dbReference>
<evidence type="ECO:0000256" key="9">
    <source>
        <dbReference type="ARBA" id="ARBA00023134"/>
    </source>
</evidence>
<evidence type="ECO:0000256" key="8">
    <source>
        <dbReference type="ARBA" id="ARBA00022884"/>
    </source>
</evidence>
<feature type="binding site" evidence="10">
    <location>
        <position position="238"/>
    </location>
    <ligand>
        <name>Zn(2+)</name>
        <dbReference type="ChEBI" id="CHEBI:29105"/>
    </ligand>
</feature>
<evidence type="ECO:0000313" key="14">
    <source>
        <dbReference type="Proteomes" id="UP000831495"/>
    </source>
</evidence>
<keyword evidence="5 10" id="KW-0547">Nucleotide-binding</keyword>
<keyword evidence="4 10" id="KW-0699">rRNA-binding</keyword>
<dbReference type="EMBL" id="CP093366">
    <property type="protein sequence ID" value="UQS81615.1"/>
    <property type="molecule type" value="Genomic_DNA"/>
</dbReference>
<comment type="cofactor">
    <cofactor evidence="10">
        <name>Zn(2+)</name>
        <dbReference type="ChEBI" id="CHEBI:29105"/>
    </cofactor>
    <text evidence="10">Binds 1 zinc ion per subunit.</text>
</comment>
<keyword evidence="6 10" id="KW-0378">Hydrolase</keyword>
<dbReference type="SUPFAM" id="SSF50249">
    <property type="entry name" value="Nucleic acid-binding proteins"/>
    <property type="match status" value="1"/>
</dbReference>
<dbReference type="InterPro" id="IPR012340">
    <property type="entry name" value="NA-bd_OB-fold"/>
</dbReference>
<evidence type="ECO:0000259" key="12">
    <source>
        <dbReference type="PROSITE" id="PS51721"/>
    </source>
</evidence>
<dbReference type="PANTHER" id="PTHR32120">
    <property type="entry name" value="SMALL RIBOSOMAL SUBUNIT BIOGENESIS GTPASE RSGA"/>
    <property type="match status" value="1"/>
</dbReference>
<feature type="binding site" evidence="10">
    <location>
        <begin position="157"/>
        <end position="165"/>
    </location>
    <ligand>
        <name>GTP</name>
        <dbReference type="ChEBI" id="CHEBI:37565"/>
    </ligand>
</feature>
<comment type="subunit">
    <text evidence="10">Monomer. Associates with 30S ribosomal subunit, binds 16S rRNA.</text>
</comment>
<organism evidence="13 14">
    <name type="scientific">Bombilactobacillus folatiphilus</name>
    <dbReference type="NCBI Taxonomy" id="2923362"/>
    <lineage>
        <taxon>Bacteria</taxon>
        <taxon>Bacillati</taxon>
        <taxon>Bacillota</taxon>
        <taxon>Bacilli</taxon>
        <taxon>Lactobacillales</taxon>
        <taxon>Lactobacillaceae</taxon>
        <taxon>Bombilactobacillus</taxon>
    </lineage>
</organism>
<dbReference type="HAMAP" id="MF_01820">
    <property type="entry name" value="GTPase_RsgA"/>
    <property type="match status" value="1"/>
</dbReference>
<dbReference type="SUPFAM" id="SSF52540">
    <property type="entry name" value="P-loop containing nucleoside triphosphate hydrolases"/>
    <property type="match status" value="1"/>
</dbReference>
<dbReference type="PROSITE" id="PS51721">
    <property type="entry name" value="G_CP"/>
    <property type="match status" value="1"/>
</dbReference>
<keyword evidence="3 10" id="KW-0479">Metal-binding</keyword>
<evidence type="ECO:0000256" key="10">
    <source>
        <dbReference type="HAMAP-Rule" id="MF_01820"/>
    </source>
</evidence>
<evidence type="ECO:0000256" key="1">
    <source>
        <dbReference type="ARBA" id="ARBA00022490"/>
    </source>
</evidence>
<keyword evidence="9 10" id="KW-0342">GTP-binding</keyword>
<keyword evidence="14" id="KW-1185">Reference proteome</keyword>
<reference evidence="13" key="1">
    <citation type="journal article" date="2022" name="Int. J. Syst. Evol. Microbiol.">
        <title>Apilactobacillus apisilvae sp. nov., Nicolia spurrieriana gen. nov. sp. nov., Bombilactobacillus folatiphilus sp. nov. and Bombilactobacillus thymidiniphilus sp. nov., four new lactic acid bacterial isolates from stingless bees Tetragonula carbonaria and Austroplebeia australis.</title>
        <authorList>
            <person name="Oliphant S.A."/>
            <person name="Watson-Haigh N.S."/>
            <person name="Sumby K.M."/>
            <person name="Gardner J."/>
            <person name="Groom S."/>
            <person name="Jiranek V."/>
        </authorList>
    </citation>
    <scope>NUCLEOTIDE SEQUENCE</scope>
    <source>
        <strain evidence="13">SG4_D2</strain>
    </source>
</reference>
<feature type="binding site" evidence="10">
    <location>
        <position position="243"/>
    </location>
    <ligand>
        <name>Zn(2+)</name>
        <dbReference type="ChEBI" id="CHEBI:29105"/>
    </ligand>
</feature>
<feature type="domain" description="CP-type G" evidence="12">
    <location>
        <begin position="59"/>
        <end position="214"/>
    </location>
</feature>
<dbReference type="PROSITE" id="PS50936">
    <property type="entry name" value="ENGC_GTPASE"/>
    <property type="match status" value="1"/>
</dbReference>
<dbReference type="InterPro" id="IPR010914">
    <property type="entry name" value="RsgA_GTPase_dom"/>
</dbReference>
<protein>
    <recommendedName>
        <fullName evidence="10">Small ribosomal subunit biogenesis GTPase RsgA</fullName>
        <ecNumber evidence="10">3.6.1.-</ecNumber>
    </recommendedName>
</protein>
<comment type="subcellular location">
    <subcellularLocation>
        <location evidence="10">Cytoplasm</location>
    </subcellularLocation>
</comment>
<feature type="binding site" evidence="10">
    <location>
        <position position="251"/>
    </location>
    <ligand>
        <name>Zn(2+)</name>
        <dbReference type="ChEBI" id="CHEBI:29105"/>
    </ligand>
</feature>
<keyword evidence="1 10" id="KW-0963">Cytoplasm</keyword>
<evidence type="ECO:0000256" key="6">
    <source>
        <dbReference type="ARBA" id="ARBA00022801"/>
    </source>
</evidence>
<dbReference type="Pfam" id="PF03193">
    <property type="entry name" value="RsgA_GTPase"/>
    <property type="match status" value="1"/>
</dbReference>
<feature type="binding site" evidence="10">
    <location>
        <begin position="108"/>
        <end position="111"/>
    </location>
    <ligand>
        <name>GTP</name>
        <dbReference type="ChEBI" id="CHEBI:37565"/>
    </ligand>
</feature>
<evidence type="ECO:0000256" key="4">
    <source>
        <dbReference type="ARBA" id="ARBA00022730"/>
    </source>
</evidence>
<dbReference type="Gene3D" id="1.10.40.50">
    <property type="entry name" value="Probable gtpase engc, domain 3"/>
    <property type="match status" value="1"/>
</dbReference>
<dbReference type="InterPro" id="IPR031944">
    <property type="entry name" value="RsgA_N"/>
</dbReference>
<dbReference type="NCBIfam" id="TIGR00157">
    <property type="entry name" value="ribosome small subunit-dependent GTPase A"/>
    <property type="match status" value="1"/>
</dbReference>
<dbReference type="CDD" id="cd01854">
    <property type="entry name" value="YjeQ_EngC"/>
    <property type="match status" value="1"/>
</dbReference>
<feature type="binding site" evidence="10">
    <location>
        <position position="245"/>
    </location>
    <ligand>
        <name>Zn(2+)</name>
        <dbReference type="ChEBI" id="CHEBI:29105"/>
    </ligand>
</feature>
<dbReference type="InterPro" id="IPR004881">
    <property type="entry name" value="Ribosome_biogen_GTPase_RsgA"/>
</dbReference>
<dbReference type="InterPro" id="IPR030378">
    <property type="entry name" value="G_CP_dom"/>
</dbReference>
<dbReference type="Pfam" id="PF16745">
    <property type="entry name" value="RsgA_N"/>
    <property type="match status" value="1"/>
</dbReference>
<comment type="similarity">
    <text evidence="10">Belongs to the TRAFAC class YlqF/YawG GTPase family. RsgA subfamily.</text>
</comment>
<dbReference type="Gene3D" id="3.40.50.300">
    <property type="entry name" value="P-loop containing nucleotide triphosphate hydrolases"/>
    <property type="match status" value="1"/>
</dbReference>
<dbReference type="PANTHER" id="PTHR32120:SF11">
    <property type="entry name" value="SMALL RIBOSOMAL SUBUNIT BIOGENESIS GTPASE RSGA 1, MITOCHONDRIAL-RELATED"/>
    <property type="match status" value="1"/>
</dbReference>
<evidence type="ECO:0000256" key="3">
    <source>
        <dbReference type="ARBA" id="ARBA00022723"/>
    </source>
</evidence>
<sequence length="295" mass="34024">MEIGKIIKSNSGFYDVKTQTGQIVRTRARGNFRQQKIKPLVGDIIEFEQDYILKIKPRKNEIIRPLIANVDQALIVMSAVQPTFSNNLLDRFLVNLQAQKIKPLIYLSKTDLTPPTDLAIIHQQLFYYERFGYQVFDQQQMSELKIALSQFETVVTGQTGTGKSTLINRLLPNLKLKTDAISDSLHRGKHTTRLVTLYPFQDGLIADTPGFSSLKFQGITKELLPQLFVDFQYFQPFCKYRSCLHLNEPDCAVKQAVHEQKILASRYDNYCQFQEELAQIRPVYQKISNKKEGKR</sequence>
<gene>
    <name evidence="10 13" type="primary">rsgA</name>
    <name evidence="13" type="ORF">MOO45_05195</name>
</gene>